<keyword evidence="1" id="KW-0472">Membrane</keyword>
<dbReference type="Proteomes" id="UP000887565">
    <property type="component" value="Unplaced"/>
</dbReference>
<evidence type="ECO:0000313" key="3">
    <source>
        <dbReference type="WBParaSite" id="nRc.2.0.1.t43671-RA"/>
    </source>
</evidence>
<evidence type="ECO:0000256" key="1">
    <source>
        <dbReference type="SAM" id="Phobius"/>
    </source>
</evidence>
<evidence type="ECO:0000313" key="2">
    <source>
        <dbReference type="Proteomes" id="UP000887565"/>
    </source>
</evidence>
<name>A0A915KXX9_ROMCU</name>
<organism evidence="2 3">
    <name type="scientific">Romanomermis culicivorax</name>
    <name type="common">Nematode worm</name>
    <dbReference type="NCBI Taxonomy" id="13658"/>
    <lineage>
        <taxon>Eukaryota</taxon>
        <taxon>Metazoa</taxon>
        <taxon>Ecdysozoa</taxon>
        <taxon>Nematoda</taxon>
        <taxon>Enoplea</taxon>
        <taxon>Dorylaimia</taxon>
        <taxon>Mermithida</taxon>
        <taxon>Mermithoidea</taxon>
        <taxon>Mermithidae</taxon>
        <taxon>Romanomermis</taxon>
    </lineage>
</organism>
<sequence length="120" mass="13528">MSAFILHGTAAVTNQNALGKTDVKYDWLHITCTEIRLITAAVIVAVNQTKRRMKLKIGSTIQVTLIQVLSEKFYNEDSTSEVPKPGEKKLRQLMKNSIFGETLTVNDQKMGRANLTERNY</sequence>
<accession>A0A915KXX9</accession>
<feature type="transmembrane region" description="Helical" evidence="1">
    <location>
        <begin position="27"/>
        <end position="46"/>
    </location>
</feature>
<keyword evidence="1" id="KW-1133">Transmembrane helix</keyword>
<reference evidence="3" key="1">
    <citation type="submission" date="2022-11" db="UniProtKB">
        <authorList>
            <consortium name="WormBaseParasite"/>
        </authorList>
    </citation>
    <scope>IDENTIFICATION</scope>
</reference>
<dbReference type="AlphaFoldDB" id="A0A915KXX9"/>
<protein>
    <submittedName>
        <fullName evidence="3">Uncharacterized protein</fullName>
    </submittedName>
</protein>
<keyword evidence="1" id="KW-0812">Transmembrane</keyword>
<dbReference type="WBParaSite" id="nRc.2.0.1.t43671-RA">
    <property type="protein sequence ID" value="nRc.2.0.1.t43671-RA"/>
    <property type="gene ID" value="nRc.2.0.1.g43671"/>
</dbReference>
<keyword evidence="2" id="KW-1185">Reference proteome</keyword>
<proteinExistence type="predicted"/>